<proteinExistence type="predicted"/>
<dbReference type="PANTHER" id="PTHR35094">
    <property type="entry name" value="LEUCINE-RICH REPEAT EXTENSIN-LIKE PROTEIN 2"/>
    <property type="match status" value="1"/>
</dbReference>
<comment type="caution">
    <text evidence="3">The sequence shown here is derived from an EMBL/GenBank/DDBJ whole genome shotgun (WGS) entry which is preliminary data.</text>
</comment>
<feature type="signal peptide" evidence="2">
    <location>
        <begin position="1"/>
        <end position="23"/>
    </location>
</feature>
<keyword evidence="2" id="KW-0732">Signal</keyword>
<evidence type="ECO:0000256" key="2">
    <source>
        <dbReference type="SAM" id="SignalP"/>
    </source>
</evidence>
<name>A0A5A7V4T2_CUCMM</name>
<evidence type="ECO:0000256" key="1">
    <source>
        <dbReference type="SAM" id="MobiDB-lite"/>
    </source>
</evidence>
<dbReference type="EMBL" id="SSTE01005513">
    <property type="protein sequence ID" value="KAA0060761.1"/>
    <property type="molecule type" value="Genomic_DNA"/>
</dbReference>
<feature type="compositionally biased region" description="Pro residues" evidence="1">
    <location>
        <begin position="56"/>
        <end position="68"/>
    </location>
</feature>
<dbReference type="EMBL" id="SSTD01016175">
    <property type="protein sequence ID" value="TYK01496.1"/>
    <property type="molecule type" value="Genomic_DNA"/>
</dbReference>
<gene>
    <name evidence="4" type="ORF">E5676_scaffold451G00500</name>
    <name evidence="3" type="ORF">E6C27_scaffold72G00600</name>
</gene>
<dbReference type="PANTHER" id="PTHR35094:SF7">
    <property type="entry name" value="LEUCINE-RICH REPEAT EXTENSIN-LIKE PROTEIN 2"/>
    <property type="match status" value="1"/>
</dbReference>
<dbReference type="Proteomes" id="UP000321947">
    <property type="component" value="Unassembled WGS sequence"/>
</dbReference>
<accession>A0A5A7V4T2</accession>
<dbReference type="AlphaFoldDB" id="A0A5A7V4T2"/>
<dbReference type="OrthoDB" id="1302077at2759"/>
<protein>
    <submittedName>
        <fullName evidence="3">Formin-like protein 3</fullName>
    </submittedName>
</protein>
<organism evidence="3 5">
    <name type="scientific">Cucumis melo var. makuwa</name>
    <name type="common">Oriental melon</name>
    <dbReference type="NCBI Taxonomy" id="1194695"/>
    <lineage>
        <taxon>Eukaryota</taxon>
        <taxon>Viridiplantae</taxon>
        <taxon>Streptophyta</taxon>
        <taxon>Embryophyta</taxon>
        <taxon>Tracheophyta</taxon>
        <taxon>Spermatophyta</taxon>
        <taxon>Magnoliopsida</taxon>
        <taxon>eudicotyledons</taxon>
        <taxon>Gunneridae</taxon>
        <taxon>Pentapetalae</taxon>
        <taxon>rosids</taxon>
        <taxon>fabids</taxon>
        <taxon>Cucurbitales</taxon>
        <taxon>Cucurbitaceae</taxon>
        <taxon>Benincaseae</taxon>
        <taxon>Cucumis</taxon>
    </lineage>
</organism>
<feature type="chain" id="PRO_5042722316" evidence="2">
    <location>
        <begin position="24"/>
        <end position="147"/>
    </location>
</feature>
<evidence type="ECO:0000313" key="4">
    <source>
        <dbReference type="EMBL" id="TYK01496.1"/>
    </source>
</evidence>
<evidence type="ECO:0000313" key="3">
    <source>
        <dbReference type="EMBL" id="KAA0060761.1"/>
    </source>
</evidence>
<sequence>MPSSAAILLSFSFLSLLLLLAHSQTSSPISIDPQNPDAEIKCGSCPCSNPCIQQLSPPPPPPPPPSPCTPTVSSRPPPPRFIYTMSSPAPPPPRFTYTTGVPGNLYEIDANNSWYYFSGTTGTRPGMAAVVVALGCGALHLMGFSKW</sequence>
<dbReference type="Proteomes" id="UP000321393">
    <property type="component" value="Unassembled WGS sequence"/>
</dbReference>
<evidence type="ECO:0000313" key="5">
    <source>
        <dbReference type="Proteomes" id="UP000321393"/>
    </source>
</evidence>
<evidence type="ECO:0000313" key="6">
    <source>
        <dbReference type="Proteomes" id="UP000321947"/>
    </source>
</evidence>
<feature type="region of interest" description="Disordered" evidence="1">
    <location>
        <begin position="53"/>
        <end position="90"/>
    </location>
</feature>
<reference evidence="5 6" key="1">
    <citation type="submission" date="2019-08" db="EMBL/GenBank/DDBJ databases">
        <title>Draft genome sequences of two oriental melons (Cucumis melo L. var makuwa).</title>
        <authorList>
            <person name="Kwon S.-Y."/>
        </authorList>
    </citation>
    <scope>NUCLEOTIDE SEQUENCE [LARGE SCALE GENOMIC DNA]</scope>
    <source>
        <strain evidence="6">cv. Chang Bougi</strain>
        <strain evidence="5">cv. SW 3</strain>
        <tissue evidence="3">Leaf</tissue>
    </source>
</reference>
<dbReference type="STRING" id="1194695.A0A5A7V4T2"/>